<dbReference type="SUPFAM" id="SSF69635">
    <property type="entry name" value="Type III secretory system chaperone-like"/>
    <property type="match status" value="1"/>
</dbReference>
<evidence type="ECO:0000313" key="5">
    <source>
        <dbReference type="Proteomes" id="UP000283878"/>
    </source>
</evidence>
<dbReference type="AlphaFoldDB" id="A0A0T7EYK7"/>
<reference evidence="3 5" key="4">
    <citation type="journal article" date="2018" name="AMB Express">
        <title>Occurrence and significance of pathogenicity and fitness islands in environmental vibrios.</title>
        <authorList>
            <person name="Klein S."/>
            <person name="Pipes S."/>
            <person name="Lovell C.R."/>
        </authorList>
    </citation>
    <scope>NUCLEOTIDE SEQUENCE [LARGE SCALE GENOMIC DNA]</scope>
    <source>
        <strain evidence="3 5">JBS-8-11-1</strain>
    </source>
</reference>
<reference evidence="4" key="2">
    <citation type="submission" date="2017-12" db="EMBL/GenBank/DDBJ databases">
        <title>FDA dAtabase for Regulatory Grade micrObial Sequences (FDA-ARGOS): Supporting development and validation of Infectious Disease Dx tests.</title>
        <authorList>
            <person name="Hoffmann M."/>
            <person name="Allard M."/>
            <person name="Evans P."/>
            <person name="Brown E."/>
            <person name="Tallon L.J."/>
            <person name="Sadzewicz L."/>
            <person name="Sengamalay N."/>
            <person name="Ott S."/>
            <person name="Godinez A."/>
            <person name="Nagaraj S."/>
            <person name="Vavikolanu K."/>
            <person name="Aluvathingal J."/>
            <person name="Nadendla S."/>
            <person name="Hobson J."/>
            <person name="Sichtig H."/>
        </authorList>
    </citation>
    <scope>NUCLEOTIDE SEQUENCE [LARGE SCALE GENOMIC DNA]</scope>
    <source>
        <strain evidence="4">LMG 3418</strain>
    </source>
</reference>
<name>A0A0T7EYK7_9VIBR</name>
<evidence type="ECO:0000313" key="2">
    <source>
        <dbReference type="EMBL" id="QRG84037.1"/>
    </source>
</evidence>
<evidence type="ECO:0000313" key="4">
    <source>
        <dbReference type="Proteomes" id="UP000237665"/>
    </source>
</evidence>
<reference evidence="1" key="1">
    <citation type="submission" date="2017-12" db="EMBL/GenBank/DDBJ databases">
        <title>FDA dAtabase for Regulatory Grade micrObial Sequences (FDA-ARGOS): Supporting development and validation of Infectious Disease Dx tests.</title>
        <authorList>
            <person name="Hoffmann M."/>
            <person name="Allard M."/>
            <person name="Evans P."/>
            <person name="Brown E."/>
            <person name="Tallon L."/>
            <person name="Sadzewicz L."/>
            <person name="Sengamalay N."/>
            <person name="Ott S."/>
            <person name="Godinez A."/>
            <person name="Nagaraj S."/>
            <person name="Vavikolanu K."/>
            <person name="Aluvathingal J."/>
            <person name="Nadendla S."/>
            <person name="Sichtig H."/>
        </authorList>
    </citation>
    <scope>NUCLEOTIDE SEQUENCE</scope>
    <source>
        <strain evidence="1">LMG 3418</strain>
    </source>
</reference>
<evidence type="ECO:0000313" key="1">
    <source>
        <dbReference type="EMBL" id="AVH25966.1"/>
    </source>
</evidence>
<dbReference type="Proteomes" id="UP000283878">
    <property type="component" value="Unassembled WGS sequence"/>
</dbReference>
<dbReference type="GO" id="GO:0030254">
    <property type="term" value="P:protein secretion by the type III secretion system"/>
    <property type="evidence" value="ECO:0007669"/>
    <property type="project" value="InterPro"/>
</dbReference>
<accession>A0A0T7EYK7</accession>
<gene>
    <name evidence="2" type="primary">exsC</name>
    <name evidence="1" type="ORF">AL468_01520</name>
    <name evidence="3" type="ORF">CYQ91_19765</name>
    <name evidence="2" type="ORF">JOS67_06965</name>
</gene>
<proteinExistence type="predicted"/>
<keyword evidence="4" id="KW-1185">Reference proteome</keyword>
<reference evidence="2 6" key="5">
    <citation type="submission" date="2021-01" db="EMBL/GenBank/DDBJ databases">
        <title>Characterization of a novel blaVMB-2- harboring plasmid in Vibrio diabolicus.</title>
        <authorList>
            <person name="Liu M."/>
        </authorList>
    </citation>
    <scope>NUCLEOTIDE SEQUENCE [LARGE SCALE GENOMIC DNA]</scope>
    <source>
        <strain evidence="2 6">SLV18</strain>
    </source>
</reference>
<dbReference type="Proteomes" id="UP000596337">
    <property type="component" value="Chromosome 1"/>
</dbReference>
<reference evidence="3" key="3">
    <citation type="submission" date="2017-12" db="EMBL/GenBank/DDBJ databases">
        <authorList>
            <person name="Pipes S.E."/>
            <person name="Lovell C.R."/>
        </authorList>
    </citation>
    <scope>NUCLEOTIDE SEQUENCE</scope>
    <source>
        <strain evidence="3">JBS-8-11-1</strain>
    </source>
</reference>
<dbReference type="RefSeq" id="WP_005397386.1">
    <property type="nucleotide sequence ID" value="NZ_CAJDZE010000016.1"/>
</dbReference>
<dbReference type="EMBL" id="CP069195">
    <property type="protein sequence ID" value="QRG84037.1"/>
    <property type="molecule type" value="Genomic_DNA"/>
</dbReference>
<evidence type="ECO:0000313" key="3">
    <source>
        <dbReference type="EMBL" id="RPB35693.1"/>
    </source>
</evidence>
<dbReference type="Proteomes" id="UP000237665">
    <property type="component" value="Chromosome 1"/>
</dbReference>
<dbReference type="EMBL" id="CP014134">
    <property type="protein sequence ID" value="AVH25966.1"/>
    <property type="molecule type" value="Genomic_DNA"/>
</dbReference>
<dbReference type="EMBL" id="PKPZ01000020">
    <property type="protein sequence ID" value="RPB35693.1"/>
    <property type="molecule type" value="Genomic_DNA"/>
</dbReference>
<dbReference type="Gene3D" id="3.30.1460.10">
    <property type="match status" value="1"/>
</dbReference>
<dbReference type="GeneID" id="45027547"/>
<sequence length="148" mass="17123">MSARQTIDEILLKFAHQIGLPALHLTENEVSLAFDDNLRVHIIFHPESTTLQLEAEIVGLQIVNSDLYRSFLAFNYHWPEHQLFFSLDNHRHVLCLNRLINIKRLDYEYFETALAELLTQSESWESLLSAHVATAEVAPMPQTLDLRV</sequence>
<dbReference type="InterPro" id="IPR010261">
    <property type="entry name" value="Tir_chaperone"/>
</dbReference>
<dbReference type="CDD" id="cd17018">
    <property type="entry name" value="T3SC_IA_ExsC-like"/>
    <property type="match status" value="1"/>
</dbReference>
<evidence type="ECO:0000313" key="6">
    <source>
        <dbReference type="Proteomes" id="UP000596337"/>
    </source>
</evidence>
<organism evidence="2 6">
    <name type="scientific">Vibrio diabolicus</name>
    <dbReference type="NCBI Taxonomy" id="50719"/>
    <lineage>
        <taxon>Bacteria</taxon>
        <taxon>Pseudomonadati</taxon>
        <taxon>Pseudomonadota</taxon>
        <taxon>Gammaproteobacteria</taxon>
        <taxon>Vibrionales</taxon>
        <taxon>Vibrionaceae</taxon>
        <taxon>Vibrio</taxon>
        <taxon>Vibrio diabolicus subgroup</taxon>
    </lineage>
</organism>
<protein>
    <submittedName>
        <fullName evidence="1">Exoenzyme S synthesis protein C</fullName>
    </submittedName>
    <submittedName>
        <fullName evidence="2">Type III secretion system regulatory chaperone ExsC</fullName>
    </submittedName>
</protein>
<dbReference type="Pfam" id="PF05932">
    <property type="entry name" value="CesT"/>
    <property type="match status" value="1"/>
</dbReference>